<dbReference type="RefSeq" id="WP_284258243.1">
    <property type="nucleotide sequence ID" value="NZ_BSOS01000067.1"/>
</dbReference>
<dbReference type="SUPFAM" id="SSF52540">
    <property type="entry name" value="P-loop containing nucleoside triphosphate hydrolases"/>
    <property type="match status" value="1"/>
</dbReference>
<name>A0ABQ6AA67_9PROT</name>
<gene>
    <name evidence="2" type="ORF">GCM10010909_21880</name>
</gene>
<dbReference type="Gene3D" id="3.40.50.300">
    <property type="entry name" value="P-loop containing nucleotide triphosphate hydrolases"/>
    <property type="match status" value="1"/>
</dbReference>
<dbReference type="EMBL" id="BSOS01000067">
    <property type="protein sequence ID" value="GLR67507.1"/>
    <property type="molecule type" value="Genomic_DNA"/>
</dbReference>
<accession>A0ABQ6AA67</accession>
<dbReference type="Proteomes" id="UP001156641">
    <property type="component" value="Unassembled WGS sequence"/>
</dbReference>
<dbReference type="SUPFAM" id="SSF53448">
    <property type="entry name" value="Nucleotide-diphospho-sugar transferases"/>
    <property type="match status" value="1"/>
</dbReference>
<sequence length="1146" mass="122976">MSDAIFIVGYYRSGTSALSGALQRLGVKFFNEADPNEHNPLGFYEIPELIEFDVDLFNRLGVEWTDVRGLPQGWEDRADLAPFLSRLDEILRRRFPPGDKIWGLKHPHLCRTLPLYERAVRQAGHRPHVIHIFRDPWTAAASQGHKNGLSRAHALLLWLSYVTDGERQARHLPRSWLNYQDLLSKPADQLRRIEQDIGLPLTSLAANGLREAAGHLTGQLNRSSPLAHDGLFHPLDMLATRVWEAVQARDASPALWDAFTAETRGIVEFLTEIGGSRGRVIPAFGASFDPVSATPVNAATAAGLRAPERLDEGGRARLEALRAVSPALPRLCVLIIAPQGRAPGVSDTLESLRQQWHAPAHISILSADPVEIPGIPASLLPPVPADASRLLCDALNEAAASADYVAIINAGDLVSPDACLRFALTAAASQADMIYCDEIVPREGGPWVRQKPAWDITRLRQAAYVGDWVWYAAKTLLRLGGFDATRAGAEEYDFQLRLAEAAAKVERLPEALFTRCPQSRRDSIPANEFCANAAQAITAHLTRAGLPALVQNRQHLGLFHHVRLAPDPGTTFIMLCGGGEVAQLDLWLTGLLSTGELSGPIILAGADLNPQMTTYLTAVSEQTAALEGKVLAVPPAPALQPAQALAQALALVATPLTAIIDIRGQPQVPHWAEGLRARLADPCVVLAGARTLVPFGPAARQFTVQGPIVPGADSRLGAGHTPEDPGPGGWLTVDQEASALAPPALMGRTAALAALSFPPLTGDALWIDLCAQLRGHGARIVWTPDISFAAPAEAVQADAGNKFREGSPAARALPWADPYHHPALSLHGDLLATEQRLGLVRSYPADPSSVLITGAGPEGEAVLNAARALRRIGVLEADWAQELPNAADLGRRAPAIWARINPQQLPHPHSPAYSAVFTTAPAAEAKPVIAAAAQLFATSPGLVQRVRKLAHPRQPVTLWRPTLSAPIWDSLKIGTGLNTKPRVLWIDEGIAPAWFTDLINETLESLAWIVVEREGAKYGGSVSRIAPQTSEYAWAQALAELAPQILIRPADRETDADHYRILLAAAAGCHLLVDERLDIPPSLGAAGLPNRFAAWQRALKHAVTDLNGTLTRGQAARAAALALPSTESAPPPWAETSRPAFASAAE</sequence>
<feature type="region of interest" description="Disordered" evidence="1">
    <location>
        <begin position="1123"/>
        <end position="1146"/>
    </location>
</feature>
<proteinExistence type="predicted"/>
<dbReference type="InterPro" id="IPR027417">
    <property type="entry name" value="P-loop_NTPase"/>
</dbReference>
<dbReference type="InterPro" id="IPR029044">
    <property type="entry name" value="Nucleotide-diphossugar_trans"/>
</dbReference>
<organism evidence="2 3">
    <name type="scientific">Acidocella aquatica</name>
    <dbReference type="NCBI Taxonomy" id="1922313"/>
    <lineage>
        <taxon>Bacteria</taxon>
        <taxon>Pseudomonadati</taxon>
        <taxon>Pseudomonadota</taxon>
        <taxon>Alphaproteobacteria</taxon>
        <taxon>Acetobacterales</taxon>
        <taxon>Acidocellaceae</taxon>
        <taxon>Acidocella</taxon>
    </lineage>
</organism>
<evidence type="ECO:0000313" key="2">
    <source>
        <dbReference type="EMBL" id="GLR67507.1"/>
    </source>
</evidence>
<evidence type="ECO:0000256" key="1">
    <source>
        <dbReference type="SAM" id="MobiDB-lite"/>
    </source>
</evidence>
<evidence type="ECO:0000313" key="3">
    <source>
        <dbReference type="Proteomes" id="UP001156641"/>
    </source>
</evidence>
<keyword evidence="3" id="KW-1185">Reference proteome</keyword>
<protein>
    <submittedName>
        <fullName evidence="2">Uncharacterized protein</fullName>
    </submittedName>
</protein>
<comment type="caution">
    <text evidence="2">The sequence shown here is derived from an EMBL/GenBank/DDBJ whole genome shotgun (WGS) entry which is preliminary data.</text>
</comment>
<dbReference type="Gene3D" id="3.90.550.10">
    <property type="entry name" value="Spore Coat Polysaccharide Biosynthesis Protein SpsA, Chain A"/>
    <property type="match status" value="1"/>
</dbReference>
<reference evidence="3" key="1">
    <citation type="journal article" date="2019" name="Int. J. Syst. Evol. Microbiol.">
        <title>The Global Catalogue of Microorganisms (GCM) 10K type strain sequencing project: providing services to taxonomists for standard genome sequencing and annotation.</title>
        <authorList>
            <consortium name="The Broad Institute Genomics Platform"/>
            <consortium name="The Broad Institute Genome Sequencing Center for Infectious Disease"/>
            <person name="Wu L."/>
            <person name="Ma J."/>
        </authorList>
    </citation>
    <scope>NUCLEOTIDE SEQUENCE [LARGE SCALE GENOMIC DNA]</scope>
    <source>
        <strain evidence="3">NBRC 112502</strain>
    </source>
</reference>